<dbReference type="GO" id="GO:0005739">
    <property type="term" value="C:mitochondrion"/>
    <property type="evidence" value="ECO:0007669"/>
    <property type="project" value="TreeGrafter"/>
</dbReference>
<dbReference type="InterPro" id="IPR038538">
    <property type="entry name" value="MTERF_sf"/>
</dbReference>
<comment type="similarity">
    <text evidence="1">Belongs to the mTERF family.</text>
</comment>
<dbReference type="OMA" id="CWRSCQF"/>
<dbReference type="Ensembl" id="ENSENLT00000006204.1">
    <property type="protein sequence ID" value="ENSENLP00000005923.1"/>
    <property type="gene ID" value="ENSENLG00000002865.1"/>
</dbReference>
<feature type="compositionally biased region" description="Acidic residues" evidence="3">
    <location>
        <begin position="294"/>
        <end position="310"/>
    </location>
</feature>
<dbReference type="Proteomes" id="UP000472264">
    <property type="component" value="Chromosome 17"/>
</dbReference>
<protein>
    <submittedName>
        <fullName evidence="5">Transcription termination factor 4, mitochondrial-like</fullName>
    </submittedName>
</protein>
<evidence type="ECO:0000313" key="5">
    <source>
        <dbReference type="Ensembl" id="ENSENLP00000005923.1"/>
    </source>
</evidence>
<gene>
    <name evidence="5" type="primary">mterf4</name>
</gene>
<feature type="region of interest" description="Disordered" evidence="3">
    <location>
        <begin position="285"/>
        <end position="323"/>
    </location>
</feature>
<dbReference type="Gene3D" id="1.25.70.10">
    <property type="entry name" value="Transcription termination factor 3, mitochondrial"/>
    <property type="match status" value="1"/>
</dbReference>
<reference evidence="5" key="1">
    <citation type="submission" date="2021-04" db="EMBL/GenBank/DDBJ databases">
        <authorList>
            <consortium name="Wellcome Sanger Institute Data Sharing"/>
        </authorList>
    </citation>
    <scope>NUCLEOTIDE SEQUENCE [LARGE SCALE GENOMIC DNA]</scope>
</reference>
<evidence type="ECO:0000313" key="6">
    <source>
        <dbReference type="Proteomes" id="UP000472264"/>
    </source>
</evidence>
<keyword evidence="6" id="KW-1185">Reference proteome</keyword>
<evidence type="ECO:0000256" key="4">
    <source>
        <dbReference type="SAM" id="SignalP"/>
    </source>
</evidence>
<dbReference type="InterPro" id="IPR003690">
    <property type="entry name" value="MTERF"/>
</dbReference>
<sequence length="323" mass="36751">MAAVSLLQVLRWTVRAAACSVRRPELLCPSASRSFSLDRAPEKPVTEPSLQSLVDMGFTCTQAERIYESLSKVRRGGAAKNATSTLTALIVLGFNPASVLKVTETCPQLYTVREAQLQQRIDNLRKLGLVEGSLQRMVAHYPQILTVTLKTVKIVVAFLREKCLFTSQQVTNILRDSPAIVLEDLGQLEYKFQYVYFRMGIKQAEMVKSKIFRCTLDEIRCRHCFLERRGLYQTPDKKGQTLIINPKLDSILNVDQATFLTAVAKASAEEYEIFQRLMAREWQGEEKEYGTVDNDTDDYTEEEENEEEDETGGKAAYRKRKKK</sequence>
<dbReference type="InParanoid" id="A0A665TG77"/>
<organism evidence="5 6">
    <name type="scientific">Echeneis naucrates</name>
    <name type="common">Live sharksucker</name>
    <dbReference type="NCBI Taxonomy" id="173247"/>
    <lineage>
        <taxon>Eukaryota</taxon>
        <taxon>Metazoa</taxon>
        <taxon>Chordata</taxon>
        <taxon>Craniata</taxon>
        <taxon>Vertebrata</taxon>
        <taxon>Euteleostomi</taxon>
        <taxon>Actinopterygii</taxon>
        <taxon>Neopterygii</taxon>
        <taxon>Teleostei</taxon>
        <taxon>Neoteleostei</taxon>
        <taxon>Acanthomorphata</taxon>
        <taxon>Carangaria</taxon>
        <taxon>Carangiformes</taxon>
        <taxon>Echeneidae</taxon>
        <taxon>Echeneis</taxon>
    </lineage>
</organism>
<accession>A0A665TG77</accession>
<name>A0A665TG77_ECHNA</name>
<keyword evidence="4" id="KW-0732">Signal</keyword>
<dbReference type="SMART" id="SM00733">
    <property type="entry name" value="Mterf"/>
    <property type="match status" value="4"/>
</dbReference>
<reference evidence="5" key="2">
    <citation type="submission" date="2025-08" db="UniProtKB">
        <authorList>
            <consortium name="Ensembl"/>
        </authorList>
    </citation>
    <scope>IDENTIFICATION</scope>
</reference>
<dbReference type="GO" id="GO:0003676">
    <property type="term" value="F:nucleic acid binding"/>
    <property type="evidence" value="ECO:0007669"/>
    <property type="project" value="InterPro"/>
</dbReference>
<feature type="signal peptide" evidence="4">
    <location>
        <begin position="1"/>
        <end position="16"/>
    </location>
</feature>
<dbReference type="Pfam" id="PF02536">
    <property type="entry name" value="mTERF"/>
    <property type="match status" value="1"/>
</dbReference>
<dbReference type="PANTHER" id="PTHR13068">
    <property type="entry name" value="CGI-12 PROTEIN-RELATED"/>
    <property type="match status" value="1"/>
</dbReference>
<keyword evidence="2" id="KW-0809">Transit peptide</keyword>
<proteinExistence type="inferred from homology"/>
<dbReference type="AlphaFoldDB" id="A0A665TG77"/>
<reference evidence="5" key="3">
    <citation type="submission" date="2025-09" db="UniProtKB">
        <authorList>
            <consortium name="Ensembl"/>
        </authorList>
    </citation>
    <scope>IDENTIFICATION</scope>
</reference>
<dbReference type="GO" id="GO:0061668">
    <property type="term" value="P:mitochondrial ribosome assembly"/>
    <property type="evidence" value="ECO:0007669"/>
    <property type="project" value="TreeGrafter"/>
</dbReference>
<evidence type="ECO:0000256" key="2">
    <source>
        <dbReference type="ARBA" id="ARBA00022946"/>
    </source>
</evidence>
<dbReference type="GO" id="GO:0006390">
    <property type="term" value="P:mitochondrial transcription"/>
    <property type="evidence" value="ECO:0007669"/>
    <property type="project" value="TreeGrafter"/>
</dbReference>
<evidence type="ECO:0000256" key="1">
    <source>
        <dbReference type="ARBA" id="ARBA00007692"/>
    </source>
</evidence>
<dbReference type="PANTHER" id="PTHR13068:SF203">
    <property type="entry name" value="TRANSCRIPTION TERMINATION FACTOR 4, MITOCHONDRIAL"/>
    <property type="match status" value="1"/>
</dbReference>
<evidence type="ECO:0000256" key="3">
    <source>
        <dbReference type="SAM" id="MobiDB-lite"/>
    </source>
</evidence>
<feature type="chain" id="PRO_5025624803" evidence="4">
    <location>
        <begin position="17"/>
        <end position="323"/>
    </location>
</feature>
<dbReference type="FunCoup" id="A0A665TG77">
    <property type="interactions" value="1528"/>
</dbReference>